<sequence length="163" mass="17015">MHAAVLGCLSLVVAATALTGSGSLTPHIRVSAVDVLLAGVGPGGALSSGLTGELENEGWAAFTLTGVSADVPGLRLIPEDELTVEGGKTRTFSGRVVVTDCAAVPREPRSIRFTYRTWLWSGSVEVIPDSWRLPGTSGEPVPVAWQRGVAVEMCNRAVSSDWS</sequence>
<name>A0A1H7TGN8_9ACTN</name>
<dbReference type="EMBL" id="FOBF01000007">
    <property type="protein sequence ID" value="SEL83659.1"/>
    <property type="molecule type" value="Genomic_DNA"/>
</dbReference>
<dbReference type="AlphaFoldDB" id="A0A1H7TGN8"/>
<dbReference type="Proteomes" id="UP000198953">
    <property type="component" value="Unassembled WGS sequence"/>
</dbReference>
<dbReference type="STRING" id="46177.SAMN05660976_03484"/>
<protein>
    <submittedName>
        <fullName evidence="2">Uncharacterized protein</fullName>
    </submittedName>
</protein>
<gene>
    <name evidence="2" type="ORF">SAMN05660976_03484</name>
</gene>
<keyword evidence="1" id="KW-0732">Signal</keyword>
<evidence type="ECO:0000313" key="3">
    <source>
        <dbReference type="Proteomes" id="UP000198953"/>
    </source>
</evidence>
<proteinExistence type="predicted"/>
<reference evidence="2 3" key="1">
    <citation type="submission" date="2016-10" db="EMBL/GenBank/DDBJ databases">
        <authorList>
            <person name="de Groot N.N."/>
        </authorList>
    </citation>
    <scope>NUCLEOTIDE SEQUENCE [LARGE SCALE GENOMIC DNA]</scope>
    <source>
        <strain evidence="2 3">DSM 43357</strain>
    </source>
</reference>
<feature type="chain" id="PRO_5039076270" evidence="1">
    <location>
        <begin position="18"/>
        <end position="163"/>
    </location>
</feature>
<feature type="signal peptide" evidence="1">
    <location>
        <begin position="1"/>
        <end position="17"/>
    </location>
</feature>
<keyword evidence="3" id="KW-1185">Reference proteome</keyword>
<organism evidence="2 3">
    <name type="scientific">Nonomuraea pusilla</name>
    <dbReference type="NCBI Taxonomy" id="46177"/>
    <lineage>
        <taxon>Bacteria</taxon>
        <taxon>Bacillati</taxon>
        <taxon>Actinomycetota</taxon>
        <taxon>Actinomycetes</taxon>
        <taxon>Streptosporangiales</taxon>
        <taxon>Streptosporangiaceae</taxon>
        <taxon>Nonomuraea</taxon>
    </lineage>
</organism>
<accession>A0A1H7TGN8</accession>
<evidence type="ECO:0000313" key="2">
    <source>
        <dbReference type="EMBL" id="SEL83659.1"/>
    </source>
</evidence>
<evidence type="ECO:0000256" key="1">
    <source>
        <dbReference type="SAM" id="SignalP"/>
    </source>
</evidence>